<dbReference type="Pfam" id="PF04392">
    <property type="entry name" value="ABC_sub_bind"/>
    <property type="match status" value="1"/>
</dbReference>
<gene>
    <name evidence="2" type="ORF">UABAM_05801</name>
</gene>
<accession>A0A5S9F677</accession>
<reference evidence="2 3" key="1">
    <citation type="submission" date="2019-08" db="EMBL/GenBank/DDBJ databases">
        <title>Complete genome sequence of Candidatus Uab amorphum.</title>
        <authorList>
            <person name="Shiratori T."/>
            <person name="Suzuki S."/>
            <person name="Kakizawa Y."/>
            <person name="Ishida K."/>
        </authorList>
    </citation>
    <scope>NUCLEOTIDE SEQUENCE [LARGE SCALE GENOMIC DNA]</scope>
    <source>
        <strain evidence="2 3">SRT547</strain>
    </source>
</reference>
<evidence type="ECO:0000313" key="2">
    <source>
        <dbReference type="EMBL" id="BBM87392.1"/>
    </source>
</evidence>
<dbReference type="Proteomes" id="UP000326354">
    <property type="component" value="Chromosome"/>
</dbReference>
<proteinExistence type="predicted"/>
<feature type="signal peptide" evidence="1">
    <location>
        <begin position="1"/>
        <end position="19"/>
    </location>
</feature>
<dbReference type="InterPro" id="IPR007487">
    <property type="entry name" value="ABC_transpt-TYRBP-like"/>
</dbReference>
<dbReference type="PANTHER" id="PTHR35271">
    <property type="entry name" value="ABC TRANSPORTER, SUBSTRATE-BINDING LIPOPROTEIN-RELATED"/>
    <property type="match status" value="1"/>
</dbReference>
<name>A0A5S9F677_UABAM</name>
<evidence type="ECO:0000256" key="1">
    <source>
        <dbReference type="SAM" id="SignalP"/>
    </source>
</evidence>
<evidence type="ECO:0000313" key="3">
    <source>
        <dbReference type="Proteomes" id="UP000326354"/>
    </source>
</evidence>
<evidence type="ECO:0008006" key="4">
    <source>
        <dbReference type="Google" id="ProtNLM"/>
    </source>
</evidence>
<dbReference type="KEGG" id="uam:UABAM_05801"/>
<dbReference type="PROSITE" id="PS51257">
    <property type="entry name" value="PROKAR_LIPOPROTEIN"/>
    <property type="match status" value="1"/>
</dbReference>
<organism evidence="2 3">
    <name type="scientific">Uabimicrobium amorphum</name>
    <dbReference type="NCBI Taxonomy" id="2596890"/>
    <lineage>
        <taxon>Bacteria</taxon>
        <taxon>Pseudomonadati</taxon>
        <taxon>Planctomycetota</taxon>
        <taxon>Candidatus Uabimicrobiia</taxon>
        <taxon>Candidatus Uabimicrobiales</taxon>
        <taxon>Candidatus Uabimicrobiaceae</taxon>
        <taxon>Candidatus Uabimicrobium</taxon>
    </lineage>
</organism>
<sequence length="363" mass="41249">MRAITFFLFSLLFMGCAGVEITEPPQKQDTAQTKTIVKTVQPKLFSSNAATKKILIIHSYHQEMEWVQEINNGISTALRKRIGTDIETQYFYMDTKRKTTDKWKTEISQKARELIKDNNPDIIITSDDNATNYIAGQMRNSKYQFVFLGVNSEPHEYGFPAKNVTGFLEHEDFIQTANLLKENDPRIEKVAFIADKSPSTEGLEQRVLEQKDHIPMEIVAVERISNFSTWQQAVQKYQTQSDCLIIGHYHTIKDSEGETIPAPKVMEWTLKNSKVPEGSFWAFSINQGAFCAITVSGYQHGYQAAKRALEIVDNSKNAGDFAIKTIRKGQQMINTTRAKQLGLQVPKDILNNSRVIEQQTALD</sequence>
<keyword evidence="1" id="KW-0732">Signal</keyword>
<dbReference type="AlphaFoldDB" id="A0A5S9F677"/>
<dbReference type="OrthoDB" id="569850at2"/>
<dbReference type="PANTHER" id="PTHR35271:SF1">
    <property type="entry name" value="ABC TRANSPORTER, SUBSTRATE-BINDING LIPOPROTEIN"/>
    <property type="match status" value="1"/>
</dbReference>
<dbReference type="Gene3D" id="3.40.50.2300">
    <property type="match status" value="2"/>
</dbReference>
<protein>
    <recommendedName>
        <fullName evidence="4">ABC transporter substrate-binding protein</fullName>
    </recommendedName>
</protein>
<dbReference type="EMBL" id="AP019860">
    <property type="protein sequence ID" value="BBM87392.1"/>
    <property type="molecule type" value="Genomic_DNA"/>
</dbReference>
<dbReference type="RefSeq" id="WP_151971414.1">
    <property type="nucleotide sequence ID" value="NZ_AP019860.1"/>
</dbReference>
<keyword evidence="3" id="KW-1185">Reference proteome</keyword>
<feature type="chain" id="PRO_5024817087" description="ABC transporter substrate-binding protein" evidence="1">
    <location>
        <begin position="20"/>
        <end position="363"/>
    </location>
</feature>